<gene>
    <name evidence="3" type="ORF">R7226_01955</name>
</gene>
<keyword evidence="2" id="KW-0503">Monooxygenase</keyword>
<dbReference type="InterPro" id="IPR036396">
    <property type="entry name" value="Cyt_P450_sf"/>
</dbReference>
<evidence type="ECO:0000313" key="4">
    <source>
        <dbReference type="Proteomes" id="UP001284601"/>
    </source>
</evidence>
<comment type="similarity">
    <text evidence="1 2">Belongs to the cytochrome P450 family.</text>
</comment>
<protein>
    <submittedName>
        <fullName evidence="3">Cytochrome P450</fullName>
    </submittedName>
</protein>
<dbReference type="InterPro" id="IPR001128">
    <property type="entry name" value="Cyt_P450"/>
</dbReference>
<organism evidence="3 4">
    <name type="scientific">Conexibacter stalactiti</name>
    <dbReference type="NCBI Taxonomy" id="1940611"/>
    <lineage>
        <taxon>Bacteria</taxon>
        <taxon>Bacillati</taxon>
        <taxon>Actinomycetota</taxon>
        <taxon>Thermoleophilia</taxon>
        <taxon>Solirubrobacterales</taxon>
        <taxon>Conexibacteraceae</taxon>
        <taxon>Conexibacter</taxon>
    </lineage>
</organism>
<keyword evidence="2" id="KW-0408">Iron</keyword>
<dbReference type="InterPro" id="IPR017972">
    <property type="entry name" value="Cyt_P450_CS"/>
</dbReference>
<dbReference type="PROSITE" id="PS00086">
    <property type="entry name" value="CYTOCHROME_P450"/>
    <property type="match status" value="1"/>
</dbReference>
<evidence type="ECO:0000256" key="2">
    <source>
        <dbReference type="RuleBase" id="RU000461"/>
    </source>
</evidence>
<reference evidence="4" key="1">
    <citation type="submission" date="2023-07" db="EMBL/GenBank/DDBJ databases">
        <title>Conexibacter stalactiti sp. nov., isolated from stalactites in a lava cave and emended description of the genus Conexibacter.</title>
        <authorList>
            <person name="Lee S.D."/>
        </authorList>
    </citation>
    <scope>NUCLEOTIDE SEQUENCE [LARGE SCALE GENOMIC DNA]</scope>
    <source>
        <strain evidence="4">KCTC 39840</strain>
    </source>
</reference>
<dbReference type="RefSeq" id="WP_318595347.1">
    <property type="nucleotide sequence ID" value="NZ_JAWSTH010000002.1"/>
</dbReference>
<dbReference type="SUPFAM" id="SSF48264">
    <property type="entry name" value="Cytochrome P450"/>
    <property type="match status" value="1"/>
</dbReference>
<dbReference type="EMBL" id="JAWSTH010000002">
    <property type="protein sequence ID" value="MDW5593084.1"/>
    <property type="molecule type" value="Genomic_DNA"/>
</dbReference>
<keyword evidence="2" id="KW-0560">Oxidoreductase</keyword>
<dbReference type="Proteomes" id="UP001284601">
    <property type="component" value="Unassembled WGS sequence"/>
</dbReference>
<evidence type="ECO:0000256" key="1">
    <source>
        <dbReference type="ARBA" id="ARBA00010617"/>
    </source>
</evidence>
<comment type="caution">
    <text evidence="3">The sequence shown here is derived from an EMBL/GenBank/DDBJ whole genome shotgun (WGS) entry which is preliminary data.</text>
</comment>
<keyword evidence="4" id="KW-1185">Reference proteome</keyword>
<keyword evidence="2" id="KW-0479">Metal-binding</keyword>
<dbReference type="PANTHER" id="PTHR46696:SF1">
    <property type="entry name" value="CYTOCHROME P450 YJIB-RELATED"/>
    <property type="match status" value="1"/>
</dbReference>
<dbReference type="PRINTS" id="PR00359">
    <property type="entry name" value="BP450"/>
</dbReference>
<name>A0ABU4HK54_9ACTN</name>
<dbReference type="Pfam" id="PF00067">
    <property type="entry name" value="p450"/>
    <property type="match status" value="1"/>
</dbReference>
<dbReference type="InterPro" id="IPR002397">
    <property type="entry name" value="Cyt_P450_B"/>
</dbReference>
<sequence>MAAEMIVTPSRRAPTAAPVVDADLYSDDVLADSRGLFARIRHAGPVVWLPRHRMYAIGRFADVRAALRDDTHFRSGDGVAANALVNRLGRHTTLSSDDEVHTARRRVLMRSLGAKAVAAIEEPLAHEAAAVVGELLGRAYFDAASDFASRLPTRVVSELVGVDGSSDRLLRWAAATFEVLGPINRRGLRAVPRSLGLLLYSRRLRPGGVASGSWAASVFDAQRAGELTFEEAKALVIDFVAPSLDTTILASTHLLWTLARHPDAWTEIRADPALTPAAVVENVRIASPIRAFTRQLAADHEIDGITLPAGARVALLFGAANLDETHFPDPERFDLHRSNGQHVGWGNGPHTCVGIHLAKLEMRLLLDAMVPRVDRIVAGTPGRLRNNTLQGIDRLPVRFVA</sequence>
<proteinExistence type="inferred from homology"/>
<dbReference type="Gene3D" id="1.10.630.10">
    <property type="entry name" value="Cytochrome P450"/>
    <property type="match status" value="1"/>
</dbReference>
<keyword evidence="2" id="KW-0349">Heme</keyword>
<dbReference type="PANTHER" id="PTHR46696">
    <property type="entry name" value="P450, PUTATIVE (EUROFUNG)-RELATED"/>
    <property type="match status" value="1"/>
</dbReference>
<evidence type="ECO:0000313" key="3">
    <source>
        <dbReference type="EMBL" id="MDW5593084.1"/>
    </source>
</evidence>
<accession>A0ABU4HK54</accession>